<sequence length="237" mass="24829">IFDHPLGAHVMGSVGGGAFASGFKTSATPGSLLHFLRTIGAQLGAIGGGRVESMLFLVGLCTALVSGAVATKRGRVGWAATGLCFLAGLAIWLYGSLQIVTAPRPMAQLPLYNGLMVQLPMLCLVGLGISAVWRRSDFAPLRLGVAVGLLFLALEVTFRGATRLWLFTGGQWGLRELLPAVPAIVAAAVAAVGPAKGRSFRMLRMGWGALILAGLASSALSTWLLVQQKHEAERLQR</sequence>
<name>X0YRG9_9ZZZZ</name>
<feature type="transmembrane region" description="Helical" evidence="1">
    <location>
        <begin position="115"/>
        <end position="133"/>
    </location>
</feature>
<feature type="transmembrane region" description="Helical" evidence="1">
    <location>
        <begin position="207"/>
        <end position="226"/>
    </location>
</feature>
<keyword evidence="1" id="KW-0472">Membrane</keyword>
<feature type="transmembrane region" description="Helical" evidence="1">
    <location>
        <begin position="53"/>
        <end position="70"/>
    </location>
</feature>
<keyword evidence="1" id="KW-0812">Transmembrane</keyword>
<dbReference type="AlphaFoldDB" id="X0YRG9"/>
<feature type="transmembrane region" description="Helical" evidence="1">
    <location>
        <begin position="177"/>
        <end position="195"/>
    </location>
</feature>
<accession>X0YRG9</accession>
<proteinExistence type="predicted"/>
<gene>
    <name evidence="2" type="ORF">S01H1_75677</name>
</gene>
<dbReference type="EMBL" id="BARS01050728">
    <property type="protein sequence ID" value="GAG50973.1"/>
    <property type="molecule type" value="Genomic_DNA"/>
</dbReference>
<evidence type="ECO:0000256" key="1">
    <source>
        <dbReference type="SAM" id="Phobius"/>
    </source>
</evidence>
<comment type="caution">
    <text evidence="2">The sequence shown here is derived from an EMBL/GenBank/DDBJ whole genome shotgun (WGS) entry which is preliminary data.</text>
</comment>
<evidence type="ECO:0000313" key="2">
    <source>
        <dbReference type="EMBL" id="GAG50973.1"/>
    </source>
</evidence>
<feature type="transmembrane region" description="Helical" evidence="1">
    <location>
        <begin position="145"/>
        <end position="165"/>
    </location>
</feature>
<reference evidence="2" key="1">
    <citation type="journal article" date="2014" name="Front. Microbiol.">
        <title>High frequency of phylogenetically diverse reductive dehalogenase-homologous genes in deep subseafloor sedimentary metagenomes.</title>
        <authorList>
            <person name="Kawai M."/>
            <person name="Futagami T."/>
            <person name="Toyoda A."/>
            <person name="Takaki Y."/>
            <person name="Nishi S."/>
            <person name="Hori S."/>
            <person name="Arai W."/>
            <person name="Tsubouchi T."/>
            <person name="Morono Y."/>
            <person name="Uchiyama I."/>
            <person name="Ito T."/>
            <person name="Fujiyama A."/>
            <person name="Inagaki F."/>
            <person name="Takami H."/>
        </authorList>
    </citation>
    <scope>NUCLEOTIDE SEQUENCE</scope>
    <source>
        <strain evidence="2">Expedition CK06-06</strain>
    </source>
</reference>
<feature type="non-terminal residue" evidence="2">
    <location>
        <position position="1"/>
    </location>
</feature>
<feature type="transmembrane region" description="Helical" evidence="1">
    <location>
        <begin position="77"/>
        <end position="95"/>
    </location>
</feature>
<keyword evidence="1" id="KW-1133">Transmembrane helix</keyword>
<feature type="non-terminal residue" evidence="2">
    <location>
        <position position="237"/>
    </location>
</feature>
<protein>
    <submittedName>
        <fullName evidence="2">Uncharacterized protein</fullName>
    </submittedName>
</protein>
<organism evidence="2">
    <name type="scientific">marine sediment metagenome</name>
    <dbReference type="NCBI Taxonomy" id="412755"/>
    <lineage>
        <taxon>unclassified sequences</taxon>
        <taxon>metagenomes</taxon>
        <taxon>ecological metagenomes</taxon>
    </lineage>
</organism>